<gene>
    <name evidence="1" type="ORF">Pyn_30507</name>
</gene>
<dbReference type="OrthoDB" id="1732217at2759"/>
<dbReference type="EMBL" id="PJQY01003162">
    <property type="protein sequence ID" value="PQM39748.1"/>
    <property type="molecule type" value="Genomic_DNA"/>
</dbReference>
<sequence>MANGLLTADKHCIGRTVDDVRFQIESTAVSGRQCKRYYEASIGIFDRSNSKHKWDISQLEEVDKRWP</sequence>
<dbReference type="AlphaFoldDB" id="A0A314US76"/>
<comment type="caution">
    <text evidence="1">The sequence shown here is derived from an EMBL/GenBank/DDBJ whole genome shotgun (WGS) entry which is preliminary data.</text>
</comment>
<protein>
    <submittedName>
        <fullName evidence="1">Uncharacterized protein</fullName>
    </submittedName>
</protein>
<evidence type="ECO:0000313" key="2">
    <source>
        <dbReference type="Proteomes" id="UP000250321"/>
    </source>
</evidence>
<name>A0A314US76_PRUYE</name>
<reference evidence="1 2" key="1">
    <citation type="submission" date="2018-02" db="EMBL/GenBank/DDBJ databases">
        <title>Draft genome of wild Prunus yedoensis var. nudiflora.</title>
        <authorList>
            <person name="Baek S."/>
            <person name="Kim J.-H."/>
            <person name="Choi K."/>
            <person name="Kim G.-B."/>
            <person name="Cho A."/>
            <person name="Jang H."/>
            <person name="Shin C.-H."/>
            <person name="Yu H.-J."/>
            <person name="Mun J.-H."/>
        </authorList>
    </citation>
    <scope>NUCLEOTIDE SEQUENCE [LARGE SCALE GENOMIC DNA]</scope>
    <source>
        <strain evidence="2">cv. Jeju island</strain>
        <tissue evidence="1">Leaf</tissue>
    </source>
</reference>
<dbReference type="Proteomes" id="UP000250321">
    <property type="component" value="Unassembled WGS sequence"/>
</dbReference>
<proteinExistence type="predicted"/>
<accession>A0A314US76</accession>
<organism evidence="1 2">
    <name type="scientific">Prunus yedoensis var. nudiflora</name>
    <dbReference type="NCBI Taxonomy" id="2094558"/>
    <lineage>
        <taxon>Eukaryota</taxon>
        <taxon>Viridiplantae</taxon>
        <taxon>Streptophyta</taxon>
        <taxon>Embryophyta</taxon>
        <taxon>Tracheophyta</taxon>
        <taxon>Spermatophyta</taxon>
        <taxon>Magnoliopsida</taxon>
        <taxon>eudicotyledons</taxon>
        <taxon>Gunneridae</taxon>
        <taxon>Pentapetalae</taxon>
        <taxon>rosids</taxon>
        <taxon>fabids</taxon>
        <taxon>Rosales</taxon>
        <taxon>Rosaceae</taxon>
        <taxon>Amygdaloideae</taxon>
        <taxon>Amygdaleae</taxon>
        <taxon>Prunus</taxon>
    </lineage>
</organism>
<evidence type="ECO:0000313" key="1">
    <source>
        <dbReference type="EMBL" id="PQM39748.1"/>
    </source>
</evidence>
<keyword evidence="2" id="KW-1185">Reference proteome</keyword>